<dbReference type="GO" id="GO:0004479">
    <property type="term" value="F:methionyl-tRNA formyltransferase activity"/>
    <property type="evidence" value="ECO:0007669"/>
    <property type="project" value="UniProtKB-EC"/>
</dbReference>
<dbReference type="NCBIfam" id="NF008872">
    <property type="entry name" value="PRK11908.1"/>
    <property type="match status" value="1"/>
</dbReference>
<evidence type="ECO:0000259" key="1">
    <source>
        <dbReference type="Pfam" id="PF01370"/>
    </source>
</evidence>
<proteinExistence type="predicted"/>
<dbReference type="Gene3D" id="3.40.50.720">
    <property type="entry name" value="NAD(P)-binding Rossmann-like Domain"/>
    <property type="match status" value="1"/>
</dbReference>
<dbReference type="InterPro" id="IPR001509">
    <property type="entry name" value="Epimerase_deHydtase"/>
</dbReference>
<dbReference type="PANTHER" id="PTHR43245">
    <property type="entry name" value="BIFUNCTIONAL POLYMYXIN RESISTANCE PROTEIN ARNA"/>
    <property type="match status" value="1"/>
</dbReference>
<dbReference type="AlphaFoldDB" id="A0A484YST3"/>
<organism evidence="2 3">
    <name type="scientific">Enterobacter cancerogenus</name>
    <dbReference type="NCBI Taxonomy" id="69218"/>
    <lineage>
        <taxon>Bacteria</taxon>
        <taxon>Pseudomonadati</taxon>
        <taxon>Pseudomonadota</taxon>
        <taxon>Gammaproteobacteria</taxon>
        <taxon>Enterobacterales</taxon>
        <taxon>Enterobacteriaceae</taxon>
        <taxon>Enterobacter</taxon>
        <taxon>Enterobacter cloacae complex</taxon>
    </lineage>
</organism>
<keyword evidence="2" id="KW-0808">Transferase</keyword>
<dbReference type="EC" id="2.1.2.9" evidence="2"/>
<gene>
    <name evidence="2" type="primary">arnA_2</name>
    <name evidence="2" type="ORF">NCTC12126_03733</name>
</gene>
<dbReference type="PANTHER" id="PTHR43245:SF13">
    <property type="entry name" value="UDP-D-APIOSE_UDP-D-XYLOSE SYNTHASE 2"/>
    <property type="match status" value="1"/>
</dbReference>
<dbReference type="SUPFAM" id="SSF51735">
    <property type="entry name" value="NAD(P)-binding Rossmann-fold domains"/>
    <property type="match status" value="1"/>
</dbReference>
<dbReference type="InterPro" id="IPR050177">
    <property type="entry name" value="Lipid_A_modif_metabolic_enz"/>
</dbReference>
<dbReference type="Proteomes" id="UP000351155">
    <property type="component" value="Unassembled WGS sequence"/>
</dbReference>
<dbReference type="InterPro" id="IPR036291">
    <property type="entry name" value="NAD(P)-bd_dom_sf"/>
</dbReference>
<protein>
    <submittedName>
        <fullName evidence="2">Bifunctional polymyxin resistance protein ArnA</fullName>
        <ecNumber evidence="2">2.1.2.9</ecNumber>
    </submittedName>
</protein>
<evidence type="ECO:0000313" key="2">
    <source>
        <dbReference type="EMBL" id="VFS38263.1"/>
    </source>
</evidence>
<evidence type="ECO:0000313" key="3">
    <source>
        <dbReference type="Proteomes" id="UP000351155"/>
    </source>
</evidence>
<name>A0A484YST3_9ENTR</name>
<feature type="domain" description="NAD-dependent epimerase/dehydratase" evidence="1">
    <location>
        <begin position="32"/>
        <end position="196"/>
    </location>
</feature>
<dbReference type="Pfam" id="PF01370">
    <property type="entry name" value="Epimerase"/>
    <property type="match status" value="1"/>
</dbReference>
<dbReference type="EMBL" id="CAADIW010000036">
    <property type="protein sequence ID" value="VFS38263.1"/>
    <property type="molecule type" value="Genomic_DNA"/>
</dbReference>
<sequence length="205" mass="23144">MQGAQLAQSLGLVAGALITSAPVVAIKRRTRVLILGVNGFIGNHLTERLLRDDNYEIYGLDIGSDAIGRFLDNPRFHFVEGDISIHSEWIEYHIKKCDVVLPLVAIATPIEYTRNPLRVFELDFEENLKIIRDCVKYDKRIIFPSTSEVYGMCTDNNFDEDTSNLVVGPINKQRWIYSVSKQLLDRVIWAYGEKAGAALYPVPSV</sequence>
<accession>A0A484YST3</accession>
<reference evidence="2 3" key="1">
    <citation type="submission" date="2019-03" db="EMBL/GenBank/DDBJ databases">
        <authorList>
            <consortium name="Pathogen Informatics"/>
        </authorList>
    </citation>
    <scope>NUCLEOTIDE SEQUENCE [LARGE SCALE GENOMIC DNA]</scope>
    <source>
        <strain evidence="2 3">NCTC12126</strain>
    </source>
</reference>